<comment type="caution">
    <text evidence="1">The sequence shown here is derived from an EMBL/GenBank/DDBJ whole genome shotgun (WGS) entry which is preliminary data.</text>
</comment>
<evidence type="ECO:0000313" key="1">
    <source>
        <dbReference type="EMBL" id="KAI0090119.1"/>
    </source>
</evidence>
<keyword evidence="2" id="KW-1185">Reference proteome</keyword>
<dbReference type="EMBL" id="MU274908">
    <property type="protein sequence ID" value="KAI0090119.1"/>
    <property type="molecule type" value="Genomic_DNA"/>
</dbReference>
<gene>
    <name evidence="1" type="ORF">BDY19DRAFT_888095</name>
</gene>
<evidence type="ECO:0000313" key="2">
    <source>
        <dbReference type="Proteomes" id="UP001055072"/>
    </source>
</evidence>
<name>A0ACB8U7J3_9APHY</name>
<protein>
    <submittedName>
        <fullName evidence="1">Uncharacterized protein</fullName>
    </submittedName>
</protein>
<sequence>MRSLSRAGSKSSRRSRTPFSDGSSPSSQSSEISRSRSFLGSVSIHDKRPPREWRSDFTIRESYMDFLCPLSTKNIPPGSFTIPKVTLHPYLRYSSSTPSMFLDLRDNPSKVRFRDLGRTTNPWDLTRFACEPPLSVMTFYASSFPWYIEARASNPSGVTLHDMFMAIWVCMMAPITNEDYYNNEMDEESREKIADAWSLRCGDSKEERAMGVRRVDFLMEKVGLEGVTKGKDGMFELKVKRLL</sequence>
<organism evidence="1 2">
    <name type="scientific">Irpex rosettiformis</name>
    <dbReference type="NCBI Taxonomy" id="378272"/>
    <lineage>
        <taxon>Eukaryota</taxon>
        <taxon>Fungi</taxon>
        <taxon>Dikarya</taxon>
        <taxon>Basidiomycota</taxon>
        <taxon>Agaricomycotina</taxon>
        <taxon>Agaricomycetes</taxon>
        <taxon>Polyporales</taxon>
        <taxon>Irpicaceae</taxon>
        <taxon>Irpex</taxon>
    </lineage>
</organism>
<dbReference type="Proteomes" id="UP001055072">
    <property type="component" value="Unassembled WGS sequence"/>
</dbReference>
<reference evidence="1" key="1">
    <citation type="journal article" date="2021" name="Environ. Microbiol.">
        <title>Gene family expansions and transcriptome signatures uncover fungal adaptations to wood decay.</title>
        <authorList>
            <person name="Hage H."/>
            <person name="Miyauchi S."/>
            <person name="Viragh M."/>
            <person name="Drula E."/>
            <person name="Min B."/>
            <person name="Chaduli D."/>
            <person name="Navarro D."/>
            <person name="Favel A."/>
            <person name="Norest M."/>
            <person name="Lesage-Meessen L."/>
            <person name="Balint B."/>
            <person name="Merenyi Z."/>
            <person name="de Eugenio L."/>
            <person name="Morin E."/>
            <person name="Martinez A.T."/>
            <person name="Baldrian P."/>
            <person name="Stursova M."/>
            <person name="Martinez M.J."/>
            <person name="Novotny C."/>
            <person name="Magnuson J.K."/>
            <person name="Spatafora J.W."/>
            <person name="Maurice S."/>
            <person name="Pangilinan J."/>
            <person name="Andreopoulos W."/>
            <person name="LaButti K."/>
            <person name="Hundley H."/>
            <person name="Na H."/>
            <person name="Kuo A."/>
            <person name="Barry K."/>
            <person name="Lipzen A."/>
            <person name="Henrissat B."/>
            <person name="Riley R."/>
            <person name="Ahrendt S."/>
            <person name="Nagy L.G."/>
            <person name="Grigoriev I.V."/>
            <person name="Martin F."/>
            <person name="Rosso M.N."/>
        </authorList>
    </citation>
    <scope>NUCLEOTIDE SEQUENCE</scope>
    <source>
        <strain evidence="1">CBS 384.51</strain>
    </source>
</reference>
<proteinExistence type="predicted"/>
<accession>A0ACB8U7J3</accession>